<reference evidence="2 3" key="1">
    <citation type="submission" date="2018-05" db="EMBL/GenBank/DDBJ databases">
        <title>Genomic Encyclopedia of Archaeal and Bacterial Type Strains, Phase II (KMG-II): from individual species to whole genera.</title>
        <authorList>
            <person name="Goeker M."/>
        </authorList>
    </citation>
    <scope>NUCLEOTIDE SEQUENCE [LARGE SCALE GENOMIC DNA]</scope>
    <source>
        <strain evidence="2 3">DSM 45184</strain>
    </source>
</reference>
<evidence type="ECO:0000313" key="3">
    <source>
        <dbReference type="Proteomes" id="UP000245697"/>
    </source>
</evidence>
<dbReference type="OrthoDB" id="4303577at2"/>
<feature type="transmembrane region" description="Helical" evidence="1">
    <location>
        <begin position="126"/>
        <end position="144"/>
    </location>
</feature>
<evidence type="ECO:0008006" key="4">
    <source>
        <dbReference type="Google" id="ProtNLM"/>
    </source>
</evidence>
<feature type="transmembrane region" description="Helical" evidence="1">
    <location>
        <begin position="183"/>
        <end position="201"/>
    </location>
</feature>
<proteinExistence type="predicted"/>
<dbReference type="AlphaFoldDB" id="A0A316FBC7"/>
<protein>
    <recommendedName>
        <fullName evidence="4">DUF1648 domain-containing protein</fullName>
    </recommendedName>
</protein>
<gene>
    <name evidence="2" type="ORF">BC793_112208</name>
</gene>
<evidence type="ECO:0000256" key="1">
    <source>
        <dbReference type="SAM" id="Phobius"/>
    </source>
</evidence>
<feature type="transmembrane region" description="Helical" evidence="1">
    <location>
        <begin position="52"/>
        <end position="79"/>
    </location>
</feature>
<keyword evidence="1" id="KW-1133">Transmembrane helix</keyword>
<evidence type="ECO:0000313" key="2">
    <source>
        <dbReference type="EMBL" id="PWK44333.1"/>
    </source>
</evidence>
<keyword evidence="1" id="KW-0812">Transmembrane</keyword>
<dbReference type="RefSeq" id="WP_146246458.1">
    <property type="nucleotide sequence ID" value="NZ_QGGR01000012.1"/>
</dbReference>
<keyword evidence="1" id="KW-0472">Membrane</keyword>
<keyword evidence="3" id="KW-1185">Reference proteome</keyword>
<accession>A0A316FBC7</accession>
<comment type="caution">
    <text evidence="2">The sequence shown here is derived from an EMBL/GenBank/DDBJ whole genome shotgun (WGS) entry which is preliminary data.</text>
</comment>
<dbReference type="Proteomes" id="UP000245697">
    <property type="component" value="Unassembled WGS sequence"/>
</dbReference>
<feature type="transmembrane region" description="Helical" evidence="1">
    <location>
        <begin position="12"/>
        <end position="32"/>
    </location>
</feature>
<dbReference type="EMBL" id="QGGR01000012">
    <property type="protein sequence ID" value="PWK44333.1"/>
    <property type="molecule type" value="Genomic_DNA"/>
</dbReference>
<name>A0A316FBC7_9ACTN</name>
<sequence>MTERPRNRVSLWWAFALAAAPAALVPLTGPIWRDRLPDPLPSHWDFAGRVDGTTGVGAMVTMLLVVAAVPLAAALVAVLAPGLRRRVRRAVIGIAGAVTGGTAAIWLMTVALSLDVATAAEVPSPSWHIMVLLLGAAGWGALVARACGTVPEEPAATGPPPAGLARLDLAPGQRAVWSETPPMPRAAWIALVPLLVVAVVLAVGVNAWAAAPLLVGAVAVLLMLRTRFTVDARGVTVGFGPWGRPRVRIPMREIVSAAPTTVHVFEWGGWGYRYSLDGRGRGLILRGGPGVRLELSSGRCFVATVRDPETVSALVNSLLDSARTP</sequence>
<feature type="transmembrane region" description="Helical" evidence="1">
    <location>
        <begin position="207"/>
        <end position="224"/>
    </location>
</feature>
<organism evidence="2 3">
    <name type="scientific">Actinoplanes xinjiangensis</name>
    <dbReference type="NCBI Taxonomy" id="512350"/>
    <lineage>
        <taxon>Bacteria</taxon>
        <taxon>Bacillati</taxon>
        <taxon>Actinomycetota</taxon>
        <taxon>Actinomycetes</taxon>
        <taxon>Micromonosporales</taxon>
        <taxon>Micromonosporaceae</taxon>
        <taxon>Actinoplanes</taxon>
    </lineage>
</organism>
<feature type="transmembrane region" description="Helical" evidence="1">
    <location>
        <begin position="91"/>
        <end position="114"/>
    </location>
</feature>